<evidence type="ECO:0000313" key="3">
    <source>
        <dbReference type="EMBL" id="HJE91384.1"/>
    </source>
</evidence>
<dbReference type="Proteomes" id="UP000776650">
    <property type="component" value="Unassembled WGS sequence"/>
</dbReference>
<organism evidence="3 4">
    <name type="scientific">Dietzia timorensis</name>
    <dbReference type="NCBI Taxonomy" id="499555"/>
    <lineage>
        <taxon>Bacteria</taxon>
        <taxon>Bacillati</taxon>
        <taxon>Actinomycetota</taxon>
        <taxon>Actinomycetes</taxon>
        <taxon>Mycobacteriales</taxon>
        <taxon>Dietziaceae</taxon>
        <taxon>Dietzia</taxon>
    </lineage>
</organism>
<accession>A0A921JYN2</accession>
<evidence type="ECO:0000313" key="4">
    <source>
        <dbReference type="Proteomes" id="UP000776650"/>
    </source>
</evidence>
<feature type="compositionally biased region" description="Basic and acidic residues" evidence="1">
    <location>
        <begin position="70"/>
        <end position="87"/>
    </location>
</feature>
<reference evidence="3" key="2">
    <citation type="submission" date="2021-09" db="EMBL/GenBank/DDBJ databases">
        <authorList>
            <person name="Gilroy R."/>
        </authorList>
    </citation>
    <scope>NUCLEOTIDE SEQUENCE</scope>
    <source>
        <strain evidence="3">ChiGjej1B1-18357</strain>
    </source>
</reference>
<dbReference type="EMBL" id="DYXM01000202">
    <property type="protein sequence ID" value="HJE91384.1"/>
    <property type="molecule type" value="Genomic_DNA"/>
</dbReference>
<evidence type="ECO:0000256" key="1">
    <source>
        <dbReference type="SAM" id="MobiDB-lite"/>
    </source>
</evidence>
<name>A0A921JYN2_9ACTN</name>
<keyword evidence="2" id="KW-1133">Transmembrane helix</keyword>
<feature type="compositionally biased region" description="Low complexity" evidence="1">
    <location>
        <begin position="48"/>
        <end position="69"/>
    </location>
</feature>
<keyword evidence="2" id="KW-0472">Membrane</keyword>
<proteinExistence type="predicted"/>
<comment type="caution">
    <text evidence="3">The sequence shown here is derived from an EMBL/GenBank/DDBJ whole genome shotgun (WGS) entry which is preliminary data.</text>
</comment>
<gene>
    <name evidence="3" type="ORF">K8V11_10290</name>
</gene>
<protein>
    <recommendedName>
        <fullName evidence="5">Intracellular proteinase inhibitor BsuPI domain-containing protein</fullName>
    </recommendedName>
</protein>
<keyword evidence="2" id="KW-0812">Transmembrane</keyword>
<feature type="region of interest" description="Disordered" evidence="1">
    <location>
        <begin position="42"/>
        <end position="89"/>
    </location>
</feature>
<sequence>MFEPQGPLPREIYVRRRLAALILVAVVVVAVVVALVLVSRDGGGGGADPAAAAGSETSESASSSETSTKATDEKEADDPASRGRCADDDLEVSVRPASANFEAGGDVRFYAEITNTSDSTCDRDLSGAPLTFEVYRLDDNARVWSSTDCTQSDSEDVANLKPEEPVMRQIDWSGRMSEPGACGQRDRAPAEPGSYQVYALVGDAFSPAATFNLTAPAE</sequence>
<dbReference type="RefSeq" id="WP_303913643.1">
    <property type="nucleotide sequence ID" value="NZ_DYXM01000202.1"/>
</dbReference>
<evidence type="ECO:0008006" key="5">
    <source>
        <dbReference type="Google" id="ProtNLM"/>
    </source>
</evidence>
<dbReference type="AlphaFoldDB" id="A0A921JYN2"/>
<feature type="transmembrane region" description="Helical" evidence="2">
    <location>
        <begin position="18"/>
        <end position="38"/>
    </location>
</feature>
<evidence type="ECO:0000256" key="2">
    <source>
        <dbReference type="SAM" id="Phobius"/>
    </source>
</evidence>
<reference evidence="3" key="1">
    <citation type="journal article" date="2021" name="PeerJ">
        <title>Extensive microbial diversity within the chicken gut microbiome revealed by metagenomics and culture.</title>
        <authorList>
            <person name="Gilroy R."/>
            <person name="Ravi A."/>
            <person name="Getino M."/>
            <person name="Pursley I."/>
            <person name="Horton D.L."/>
            <person name="Alikhan N.F."/>
            <person name="Baker D."/>
            <person name="Gharbi K."/>
            <person name="Hall N."/>
            <person name="Watson M."/>
            <person name="Adriaenssens E.M."/>
            <person name="Foster-Nyarko E."/>
            <person name="Jarju S."/>
            <person name="Secka A."/>
            <person name="Antonio M."/>
            <person name="Oren A."/>
            <person name="Chaudhuri R.R."/>
            <person name="La Ragione R."/>
            <person name="Hildebrand F."/>
            <person name="Pallen M.J."/>
        </authorList>
    </citation>
    <scope>NUCLEOTIDE SEQUENCE</scope>
    <source>
        <strain evidence="3">ChiGjej1B1-18357</strain>
    </source>
</reference>